<name>A0A0A9HWD0_ARUDO</name>
<organism evidence="1">
    <name type="scientific">Arundo donax</name>
    <name type="common">Giant reed</name>
    <name type="synonym">Donax arundinaceus</name>
    <dbReference type="NCBI Taxonomy" id="35708"/>
    <lineage>
        <taxon>Eukaryota</taxon>
        <taxon>Viridiplantae</taxon>
        <taxon>Streptophyta</taxon>
        <taxon>Embryophyta</taxon>
        <taxon>Tracheophyta</taxon>
        <taxon>Spermatophyta</taxon>
        <taxon>Magnoliopsida</taxon>
        <taxon>Liliopsida</taxon>
        <taxon>Poales</taxon>
        <taxon>Poaceae</taxon>
        <taxon>PACMAD clade</taxon>
        <taxon>Arundinoideae</taxon>
        <taxon>Arundineae</taxon>
        <taxon>Arundo</taxon>
    </lineage>
</organism>
<protein>
    <submittedName>
        <fullName evidence="1">Uncharacterized protein</fullName>
    </submittedName>
</protein>
<reference evidence="1" key="1">
    <citation type="submission" date="2014-09" db="EMBL/GenBank/DDBJ databases">
        <authorList>
            <person name="Magalhaes I.L.F."/>
            <person name="Oliveira U."/>
            <person name="Santos F.R."/>
            <person name="Vidigal T.H.D.A."/>
            <person name="Brescovit A.D."/>
            <person name="Santos A.J."/>
        </authorList>
    </citation>
    <scope>NUCLEOTIDE SEQUENCE</scope>
    <source>
        <tissue evidence="1">Shoot tissue taken approximately 20 cm above the soil surface</tissue>
    </source>
</reference>
<proteinExistence type="predicted"/>
<dbReference type="EMBL" id="GBRH01160698">
    <property type="protein sequence ID" value="JAE37198.1"/>
    <property type="molecule type" value="Transcribed_RNA"/>
</dbReference>
<dbReference type="AlphaFoldDB" id="A0A0A9HWD0"/>
<sequence>MLIASDVVPSFSENAHSTRMERYLSRRQTFFNKSKHPLLQNKIAQHIATISTT</sequence>
<accession>A0A0A9HWD0</accession>
<reference evidence="1" key="2">
    <citation type="journal article" date="2015" name="Data Brief">
        <title>Shoot transcriptome of the giant reed, Arundo donax.</title>
        <authorList>
            <person name="Barrero R.A."/>
            <person name="Guerrero F.D."/>
            <person name="Moolhuijzen P."/>
            <person name="Goolsby J.A."/>
            <person name="Tidwell J."/>
            <person name="Bellgard S.E."/>
            <person name="Bellgard M.I."/>
        </authorList>
    </citation>
    <scope>NUCLEOTIDE SEQUENCE</scope>
    <source>
        <tissue evidence="1">Shoot tissue taken approximately 20 cm above the soil surface</tissue>
    </source>
</reference>
<evidence type="ECO:0000313" key="1">
    <source>
        <dbReference type="EMBL" id="JAE37198.1"/>
    </source>
</evidence>